<evidence type="ECO:0000313" key="4">
    <source>
        <dbReference type="Proteomes" id="UP001374579"/>
    </source>
</evidence>
<keyword evidence="1" id="KW-0479">Metal-binding</keyword>
<dbReference type="PANTHER" id="PTHR22599">
    <property type="entry name" value="MPS ONE BINDER KINASE ACTIVATOR-LIKE MOB"/>
    <property type="match status" value="1"/>
</dbReference>
<evidence type="ECO:0000313" key="3">
    <source>
        <dbReference type="EMBL" id="KAK7089126.1"/>
    </source>
</evidence>
<proteinExistence type="predicted"/>
<dbReference type="InterPro" id="IPR005301">
    <property type="entry name" value="MOB_kinase_act_fam"/>
</dbReference>
<dbReference type="Proteomes" id="UP001374579">
    <property type="component" value="Unassembled WGS sequence"/>
</dbReference>
<keyword evidence="1" id="KW-0862">Zinc</keyword>
<name>A0AAN9ALE5_9CAEN</name>
<dbReference type="InterPro" id="IPR036703">
    <property type="entry name" value="MOB_kinase_act_sf"/>
</dbReference>
<dbReference type="SUPFAM" id="SSF101152">
    <property type="entry name" value="Mob1/phocein"/>
    <property type="match status" value="1"/>
</dbReference>
<feature type="binding site" evidence="1">
    <location>
        <position position="108"/>
    </location>
    <ligand>
        <name>Zn(2+)</name>
        <dbReference type="ChEBI" id="CHEBI:29105"/>
    </ligand>
</feature>
<dbReference type="Gene3D" id="1.20.140.30">
    <property type="entry name" value="MOB kinase activator"/>
    <property type="match status" value="1"/>
</dbReference>
<dbReference type="EMBL" id="JBAMIC010002829">
    <property type="protein sequence ID" value="KAK7089126.1"/>
    <property type="molecule type" value="Genomic_DNA"/>
</dbReference>
<keyword evidence="4" id="KW-1185">Reference proteome</keyword>
<organism evidence="3 4">
    <name type="scientific">Littorina saxatilis</name>
    <dbReference type="NCBI Taxonomy" id="31220"/>
    <lineage>
        <taxon>Eukaryota</taxon>
        <taxon>Metazoa</taxon>
        <taxon>Spiralia</taxon>
        <taxon>Lophotrochozoa</taxon>
        <taxon>Mollusca</taxon>
        <taxon>Gastropoda</taxon>
        <taxon>Caenogastropoda</taxon>
        <taxon>Littorinimorpha</taxon>
        <taxon>Littorinoidea</taxon>
        <taxon>Littorinidae</taxon>
        <taxon>Littorina</taxon>
    </lineage>
</organism>
<dbReference type="AlphaFoldDB" id="A0AAN9ALE5"/>
<sequence length="117" mass="13275">MMCERGVLLVLQCCVPAFTNKHREGARHGKGRRKDKDSPTPPICEEQKQYLEESCLRERVIEADFIKLVQLPPSLDSNEWLATHTISFFNHVNLMYGVVSEYCTSESCASMIGPDNV</sequence>
<feature type="binding site" evidence="1">
    <location>
        <position position="103"/>
    </location>
    <ligand>
        <name>Zn(2+)</name>
        <dbReference type="ChEBI" id="CHEBI:29105"/>
    </ligand>
</feature>
<evidence type="ECO:0000256" key="1">
    <source>
        <dbReference type="PIRSR" id="PIRSR605301-1"/>
    </source>
</evidence>
<protein>
    <submittedName>
        <fullName evidence="3">Uncharacterized protein</fullName>
    </submittedName>
</protein>
<reference evidence="3 4" key="1">
    <citation type="submission" date="2024-02" db="EMBL/GenBank/DDBJ databases">
        <title>Chromosome-scale genome assembly of the rough periwinkle Littorina saxatilis.</title>
        <authorList>
            <person name="De Jode A."/>
            <person name="Faria R."/>
            <person name="Formenti G."/>
            <person name="Sims Y."/>
            <person name="Smith T.P."/>
            <person name="Tracey A."/>
            <person name="Wood J.M.D."/>
            <person name="Zagrodzka Z.B."/>
            <person name="Johannesson K."/>
            <person name="Butlin R.K."/>
            <person name="Leder E.H."/>
        </authorList>
    </citation>
    <scope>NUCLEOTIDE SEQUENCE [LARGE SCALE GENOMIC DNA]</scope>
    <source>
        <strain evidence="3">Snail1</strain>
        <tissue evidence="3">Muscle</tissue>
    </source>
</reference>
<accession>A0AAN9ALE5</accession>
<gene>
    <name evidence="3" type="ORF">V1264_024892</name>
</gene>
<feature type="region of interest" description="Disordered" evidence="2">
    <location>
        <begin position="23"/>
        <end position="43"/>
    </location>
</feature>
<dbReference type="Pfam" id="PF03637">
    <property type="entry name" value="Mob1_phocein"/>
    <property type="match status" value="1"/>
</dbReference>
<comment type="caution">
    <text evidence="3">The sequence shown here is derived from an EMBL/GenBank/DDBJ whole genome shotgun (WGS) entry which is preliminary data.</text>
</comment>
<evidence type="ECO:0000256" key="2">
    <source>
        <dbReference type="SAM" id="MobiDB-lite"/>
    </source>
</evidence>